<gene>
    <name evidence="1" type="ordered locus">MSWAN_1639</name>
</gene>
<dbReference type="Proteomes" id="UP000009231">
    <property type="component" value="Chromosome"/>
</dbReference>
<evidence type="ECO:0000313" key="2">
    <source>
        <dbReference type="Proteomes" id="UP000009231"/>
    </source>
</evidence>
<dbReference type="KEGG" id="mew:MSWAN_1639"/>
<dbReference type="AlphaFoldDB" id="F6D2S1"/>
<dbReference type="EMBL" id="CP002772">
    <property type="protein sequence ID" value="AEG18650.1"/>
    <property type="molecule type" value="Genomic_DNA"/>
</dbReference>
<reference evidence="1 2" key="1">
    <citation type="journal article" date="2014" name="Int. J. Syst. Evol. Microbiol.">
        <title>Methanobacterium paludis sp. nov. and a novel strain of Methanobacterium lacus isolated from northern peatlands.</title>
        <authorList>
            <person name="Cadillo-Quiroz H."/>
            <person name="Brauer S.L."/>
            <person name="Goodson N."/>
            <person name="Yavitt J.B."/>
            <person name="Zinder S.H."/>
        </authorList>
    </citation>
    <scope>NUCLEOTIDE SEQUENCE [LARGE SCALE GENOMIC DNA]</scope>
    <source>
        <strain evidence="2">DSM 25820 / JCM 18151 / SWAN1</strain>
    </source>
</reference>
<evidence type="ECO:0000313" key="1">
    <source>
        <dbReference type="EMBL" id="AEG18650.1"/>
    </source>
</evidence>
<proteinExistence type="predicted"/>
<keyword evidence="2" id="KW-1185">Reference proteome</keyword>
<organism evidence="1 2">
    <name type="scientific">Methanobacterium paludis (strain DSM 25820 / JCM 18151 / SWAN1)</name>
    <dbReference type="NCBI Taxonomy" id="868131"/>
    <lineage>
        <taxon>Archaea</taxon>
        <taxon>Methanobacteriati</taxon>
        <taxon>Methanobacteriota</taxon>
        <taxon>Methanomada group</taxon>
        <taxon>Methanobacteria</taxon>
        <taxon>Methanobacteriales</taxon>
        <taxon>Methanobacteriaceae</taxon>
        <taxon>Methanobacterium</taxon>
    </lineage>
</organism>
<protein>
    <submittedName>
        <fullName evidence="1">Uncharacterized protein</fullName>
    </submittedName>
</protein>
<dbReference type="STRING" id="868131.MSWAN_1639"/>
<name>F6D2S1_METPW</name>
<sequence>MSTDKEFFQGLRDYYKERNNQRIDEYYSKKLKYESHPTQENNEEYQKERMELIKLLGESAVEYIDLKGLAPLKVIK</sequence>
<accession>F6D2S1</accession>
<dbReference type="RefSeq" id="WP_013826149.1">
    <property type="nucleotide sequence ID" value="NC_015574.1"/>
</dbReference>
<dbReference type="GeneID" id="10669148"/>
<dbReference type="HOGENOM" id="CLU_2645961_0_0_2"/>